<keyword evidence="3" id="KW-0862">Zinc</keyword>
<evidence type="ECO:0000256" key="1">
    <source>
        <dbReference type="ARBA" id="ARBA00022723"/>
    </source>
</evidence>
<evidence type="ECO:0000256" key="4">
    <source>
        <dbReference type="PROSITE-ProRule" id="PRU00453"/>
    </source>
</evidence>
<evidence type="ECO:0000313" key="8">
    <source>
        <dbReference type="Proteomes" id="UP000305067"/>
    </source>
</evidence>
<dbReference type="GO" id="GO:0048254">
    <property type="term" value="P:snoRNA localization"/>
    <property type="evidence" value="ECO:0007669"/>
    <property type="project" value="TreeGrafter"/>
</dbReference>
<dbReference type="GO" id="GO:0008270">
    <property type="term" value="F:zinc ion binding"/>
    <property type="evidence" value="ECO:0007669"/>
    <property type="project" value="UniProtKB-UniRule"/>
</dbReference>
<proteinExistence type="predicted"/>
<dbReference type="EMBL" id="ML178842">
    <property type="protein sequence ID" value="TFK98129.1"/>
    <property type="molecule type" value="Genomic_DNA"/>
</dbReference>
<reference evidence="7 8" key="1">
    <citation type="journal article" date="2019" name="Nat. Ecol. Evol.">
        <title>Megaphylogeny resolves global patterns of mushroom evolution.</title>
        <authorList>
            <person name="Varga T."/>
            <person name="Krizsan K."/>
            <person name="Foldi C."/>
            <person name="Dima B."/>
            <person name="Sanchez-Garcia M."/>
            <person name="Sanchez-Ramirez S."/>
            <person name="Szollosi G.J."/>
            <person name="Szarkandi J.G."/>
            <person name="Papp V."/>
            <person name="Albert L."/>
            <person name="Andreopoulos W."/>
            <person name="Angelini C."/>
            <person name="Antonin V."/>
            <person name="Barry K.W."/>
            <person name="Bougher N.L."/>
            <person name="Buchanan P."/>
            <person name="Buyck B."/>
            <person name="Bense V."/>
            <person name="Catcheside P."/>
            <person name="Chovatia M."/>
            <person name="Cooper J."/>
            <person name="Damon W."/>
            <person name="Desjardin D."/>
            <person name="Finy P."/>
            <person name="Geml J."/>
            <person name="Haridas S."/>
            <person name="Hughes K."/>
            <person name="Justo A."/>
            <person name="Karasinski D."/>
            <person name="Kautmanova I."/>
            <person name="Kiss B."/>
            <person name="Kocsube S."/>
            <person name="Kotiranta H."/>
            <person name="LaButti K.M."/>
            <person name="Lechner B.E."/>
            <person name="Liimatainen K."/>
            <person name="Lipzen A."/>
            <person name="Lukacs Z."/>
            <person name="Mihaltcheva S."/>
            <person name="Morgado L.N."/>
            <person name="Niskanen T."/>
            <person name="Noordeloos M.E."/>
            <person name="Ohm R.A."/>
            <person name="Ortiz-Santana B."/>
            <person name="Ovrebo C."/>
            <person name="Racz N."/>
            <person name="Riley R."/>
            <person name="Savchenko A."/>
            <person name="Shiryaev A."/>
            <person name="Soop K."/>
            <person name="Spirin V."/>
            <person name="Szebenyi C."/>
            <person name="Tomsovsky M."/>
            <person name="Tulloss R.E."/>
            <person name="Uehling J."/>
            <person name="Grigoriev I.V."/>
            <person name="Vagvolgyi C."/>
            <person name="Papp T."/>
            <person name="Martin F.M."/>
            <person name="Miettinen O."/>
            <person name="Hibbett D.S."/>
            <person name="Nagy L.G."/>
        </authorList>
    </citation>
    <scope>NUCLEOTIDE SEQUENCE [LARGE SCALE GENOMIC DNA]</scope>
    <source>
        <strain evidence="7 8">CBS 309.79</strain>
    </source>
</reference>
<gene>
    <name evidence="7" type="ORF">BDV98DRAFT_512868</name>
</gene>
<evidence type="ECO:0000313" key="7">
    <source>
        <dbReference type="EMBL" id="TFK98129.1"/>
    </source>
</evidence>
<sequence>MKTSELCQICAQNKWKYTCSVCRVVYCSVPCYRNHKANSCSSAAASSSTAPAPVLEDATPVEETSVKGPDDSVGETVADPLYLRPLSSLKWPYVPDETAYPDPLKRDDPKALTLRQYEDIATSQAIRQALAKHPSLRRMLTSVDTLRGDNREEALRRLLEQSQTEVSFTPLASSSRYGRAPERPLFDGDHNLTEEDVVAFKELAEAVELAVRGEKKDVLGLDWERMVCDEDS</sequence>
<dbReference type="InterPro" id="IPR007529">
    <property type="entry name" value="Znf_HIT"/>
</dbReference>
<dbReference type="OrthoDB" id="18412at2759"/>
<protein>
    <recommendedName>
        <fullName evidence="6">HIT-type domain-containing protein</fullName>
    </recommendedName>
</protein>
<dbReference type="Pfam" id="PF04438">
    <property type="entry name" value="zf-HIT"/>
    <property type="match status" value="1"/>
</dbReference>
<dbReference type="PANTHER" id="PTHR13483">
    <property type="entry name" value="BOX C_D SNORNA PROTEIN 1-RELATED"/>
    <property type="match status" value="1"/>
</dbReference>
<dbReference type="AlphaFoldDB" id="A0A5C3QAP6"/>
<keyword evidence="2 4" id="KW-0863">Zinc-finger</keyword>
<evidence type="ECO:0000259" key="6">
    <source>
        <dbReference type="PROSITE" id="PS51083"/>
    </source>
</evidence>
<dbReference type="GO" id="GO:0005634">
    <property type="term" value="C:nucleus"/>
    <property type="evidence" value="ECO:0007669"/>
    <property type="project" value="TreeGrafter"/>
</dbReference>
<dbReference type="PROSITE" id="PS51083">
    <property type="entry name" value="ZF_HIT"/>
    <property type="match status" value="1"/>
</dbReference>
<dbReference type="GO" id="GO:0000463">
    <property type="term" value="P:maturation of LSU-rRNA from tricistronic rRNA transcript (SSU-rRNA, 5.8S rRNA, LSU-rRNA)"/>
    <property type="evidence" value="ECO:0007669"/>
    <property type="project" value="TreeGrafter"/>
</dbReference>
<dbReference type="InterPro" id="IPR051639">
    <property type="entry name" value="BCD1"/>
</dbReference>
<name>A0A5C3QAP6_9AGAR</name>
<feature type="domain" description="HIT-type" evidence="6">
    <location>
        <begin position="7"/>
        <end position="40"/>
    </location>
</feature>
<dbReference type="PANTHER" id="PTHR13483:SF11">
    <property type="entry name" value="ZINC FINGER HIT DOMAIN-CONTAINING PROTEIN 3"/>
    <property type="match status" value="1"/>
</dbReference>
<dbReference type="Gene3D" id="3.30.60.190">
    <property type="match status" value="1"/>
</dbReference>
<dbReference type="GO" id="GO:0070761">
    <property type="term" value="C:pre-snoRNP complex"/>
    <property type="evidence" value="ECO:0007669"/>
    <property type="project" value="TreeGrafter"/>
</dbReference>
<feature type="region of interest" description="Disordered" evidence="5">
    <location>
        <begin position="43"/>
        <end position="77"/>
    </location>
</feature>
<keyword evidence="8" id="KW-1185">Reference proteome</keyword>
<evidence type="ECO:0000256" key="5">
    <source>
        <dbReference type="SAM" id="MobiDB-lite"/>
    </source>
</evidence>
<evidence type="ECO:0000256" key="3">
    <source>
        <dbReference type="ARBA" id="ARBA00022833"/>
    </source>
</evidence>
<dbReference type="CDD" id="cd23024">
    <property type="entry name" value="zf-HIT_ZNHIT2-3"/>
    <property type="match status" value="1"/>
</dbReference>
<dbReference type="SUPFAM" id="SSF144232">
    <property type="entry name" value="HIT/MYND zinc finger-like"/>
    <property type="match status" value="1"/>
</dbReference>
<dbReference type="GO" id="GO:0000492">
    <property type="term" value="P:box C/D snoRNP assembly"/>
    <property type="evidence" value="ECO:0007669"/>
    <property type="project" value="TreeGrafter"/>
</dbReference>
<accession>A0A5C3QAP6</accession>
<keyword evidence="1" id="KW-0479">Metal-binding</keyword>
<evidence type="ECO:0000256" key="2">
    <source>
        <dbReference type="ARBA" id="ARBA00022771"/>
    </source>
</evidence>
<feature type="compositionally biased region" description="Low complexity" evidence="5">
    <location>
        <begin position="43"/>
        <end position="52"/>
    </location>
</feature>
<dbReference type="STRING" id="1884261.A0A5C3QAP6"/>
<organism evidence="7 8">
    <name type="scientific">Pterulicium gracile</name>
    <dbReference type="NCBI Taxonomy" id="1884261"/>
    <lineage>
        <taxon>Eukaryota</taxon>
        <taxon>Fungi</taxon>
        <taxon>Dikarya</taxon>
        <taxon>Basidiomycota</taxon>
        <taxon>Agaricomycotina</taxon>
        <taxon>Agaricomycetes</taxon>
        <taxon>Agaricomycetidae</taxon>
        <taxon>Agaricales</taxon>
        <taxon>Pleurotineae</taxon>
        <taxon>Pterulaceae</taxon>
        <taxon>Pterulicium</taxon>
    </lineage>
</organism>
<dbReference type="Proteomes" id="UP000305067">
    <property type="component" value="Unassembled WGS sequence"/>
</dbReference>